<dbReference type="OrthoDB" id="381847at2157"/>
<gene>
    <name evidence="1" type="ORF">SAMN05216388_1009121</name>
</gene>
<accession>A0A1H8MTJ2</accession>
<evidence type="ECO:0000313" key="1">
    <source>
        <dbReference type="EMBL" id="SEO20725.1"/>
    </source>
</evidence>
<sequence>MTNQSVSLPAGWSPASGGDLDGAKVYVYDVTDSKRILVGLHSQSKEDTGPIQLRASTIEEKASVNRHDFVVAEYDDPSTAIDEVEAFMDLLSESLSADQTEDERLFVSVQELITEFTAAECGWRSIFSRGGL</sequence>
<dbReference type="Proteomes" id="UP000198775">
    <property type="component" value="Unassembled WGS sequence"/>
</dbReference>
<dbReference type="AlphaFoldDB" id="A0A1H8MTJ2"/>
<name>A0A1H8MTJ2_9EURY</name>
<dbReference type="RefSeq" id="WP_092660128.1">
    <property type="nucleotide sequence ID" value="NZ_FOCX01000009.1"/>
</dbReference>
<evidence type="ECO:0000313" key="2">
    <source>
        <dbReference type="Proteomes" id="UP000198775"/>
    </source>
</evidence>
<reference evidence="2" key="1">
    <citation type="submission" date="2016-10" db="EMBL/GenBank/DDBJ databases">
        <authorList>
            <person name="Varghese N."/>
            <person name="Submissions S."/>
        </authorList>
    </citation>
    <scope>NUCLEOTIDE SEQUENCE [LARGE SCALE GENOMIC DNA]</scope>
    <source>
        <strain evidence="2">IBRC-M 10043</strain>
    </source>
</reference>
<protein>
    <submittedName>
        <fullName evidence="1">Uncharacterized protein</fullName>
    </submittedName>
</protein>
<organism evidence="1 2">
    <name type="scientific">Halorientalis persicus</name>
    <dbReference type="NCBI Taxonomy" id="1367881"/>
    <lineage>
        <taxon>Archaea</taxon>
        <taxon>Methanobacteriati</taxon>
        <taxon>Methanobacteriota</taxon>
        <taxon>Stenosarchaea group</taxon>
        <taxon>Halobacteria</taxon>
        <taxon>Halobacteriales</taxon>
        <taxon>Haloarculaceae</taxon>
        <taxon>Halorientalis</taxon>
    </lineage>
</organism>
<proteinExistence type="predicted"/>
<keyword evidence="2" id="KW-1185">Reference proteome</keyword>
<dbReference type="EMBL" id="FOCX01000009">
    <property type="protein sequence ID" value="SEO20725.1"/>
    <property type="molecule type" value="Genomic_DNA"/>
</dbReference>